<keyword evidence="4 6" id="KW-1133">Transmembrane helix</keyword>
<comment type="subcellular location">
    <subcellularLocation>
        <location evidence="1">Cell membrane</location>
        <topology evidence="1">Multi-pass membrane protein</topology>
    </subcellularLocation>
</comment>
<keyword evidence="3 6" id="KW-0812">Transmembrane</keyword>
<dbReference type="InterPro" id="IPR050833">
    <property type="entry name" value="Poly_Biosynth_Transport"/>
</dbReference>
<dbReference type="GO" id="GO:0005886">
    <property type="term" value="C:plasma membrane"/>
    <property type="evidence" value="ECO:0007669"/>
    <property type="project" value="UniProtKB-SubCell"/>
</dbReference>
<evidence type="ECO:0000256" key="3">
    <source>
        <dbReference type="ARBA" id="ARBA00022692"/>
    </source>
</evidence>
<feature type="transmembrane region" description="Helical" evidence="6">
    <location>
        <begin position="91"/>
        <end position="114"/>
    </location>
</feature>
<sequence length="432" mass="48559">MALWKENKPSDGKAPLTLKRNFLYTATANLIYAFSQWLIILLIAKLGNIEMVGQYSLGLSITAPIFLFLNMNLRSIQATDTNNSYKFIDYFINRVITSLMGIIIVSIIALLGTFNDQTRGIILLMALSRFFESLCDVSYGLYQQKERMDYLAFSKIIQSILAIILVTLSMVMFKNLLLSVILYSLTFIFVLTLYDFRKIRVLVHFSMFKSYKNPIKFSNVKTLIILGLPLGIVSSLDTLNANLPRYFIQYFLNEVPLGYFASIAFIMSTGATVVNALAHASISKLANYYQINYELFKKLLFQLVCLGILIGGGGVLVSYLFGESILSFLYTDAYSRYNNVFIIIMVSGLIWYVTGFVSSALTATREFKAQVPIHIITTIVTVISSVLLIPQYTLIGAALVVCISNICRCILTLNTLNKIVSKKNKRGIEECV</sequence>
<reference evidence="7 8" key="1">
    <citation type="submission" date="2018-01" db="EMBL/GenBank/DDBJ databases">
        <title>Complete genome sequence of G25-42.</title>
        <authorList>
            <person name="Zheng Z."/>
            <person name="Sun M."/>
        </authorList>
    </citation>
    <scope>NUCLEOTIDE SEQUENCE [LARGE SCALE GENOMIC DNA]</scope>
    <source>
        <strain evidence="7 8">G25-42</strain>
    </source>
</reference>
<feature type="transmembrane region" description="Helical" evidence="6">
    <location>
        <begin position="151"/>
        <end position="170"/>
    </location>
</feature>
<gene>
    <name evidence="7" type="ORF">BM74_29135</name>
</gene>
<evidence type="ECO:0000256" key="5">
    <source>
        <dbReference type="ARBA" id="ARBA00023136"/>
    </source>
</evidence>
<feature type="transmembrane region" description="Helical" evidence="6">
    <location>
        <begin position="52"/>
        <end position="70"/>
    </location>
</feature>
<dbReference type="Proteomes" id="UP000286687">
    <property type="component" value="Unassembled WGS sequence"/>
</dbReference>
<evidence type="ECO:0000256" key="2">
    <source>
        <dbReference type="ARBA" id="ARBA00022475"/>
    </source>
</evidence>
<dbReference type="PANTHER" id="PTHR30250:SF11">
    <property type="entry name" value="O-ANTIGEN TRANSPORTER-RELATED"/>
    <property type="match status" value="1"/>
</dbReference>
<feature type="transmembrane region" description="Helical" evidence="6">
    <location>
        <begin position="341"/>
        <end position="364"/>
    </location>
</feature>
<evidence type="ECO:0000256" key="4">
    <source>
        <dbReference type="ARBA" id="ARBA00022989"/>
    </source>
</evidence>
<protein>
    <submittedName>
        <fullName evidence="7">Polysaccharide biosynthesis protein</fullName>
    </submittedName>
</protein>
<organism evidence="7 8">
    <name type="scientific">Bacillus thuringiensis</name>
    <dbReference type="NCBI Taxonomy" id="1428"/>
    <lineage>
        <taxon>Bacteria</taxon>
        <taxon>Bacillati</taxon>
        <taxon>Bacillota</taxon>
        <taxon>Bacilli</taxon>
        <taxon>Bacillales</taxon>
        <taxon>Bacillaceae</taxon>
        <taxon>Bacillus</taxon>
        <taxon>Bacillus cereus group</taxon>
    </lineage>
</organism>
<evidence type="ECO:0000313" key="8">
    <source>
        <dbReference type="Proteomes" id="UP000286687"/>
    </source>
</evidence>
<accession>A0A437SBT0</accession>
<dbReference type="Pfam" id="PF01943">
    <property type="entry name" value="Polysacc_synt"/>
    <property type="match status" value="1"/>
</dbReference>
<evidence type="ECO:0000256" key="1">
    <source>
        <dbReference type="ARBA" id="ARBA00004651"/>
    </source>
</evidence>
<feature type="transmembrane region" description="Helical" evidence="6">
    <location>
        <begin position="120"/>
        <end position="139"/>
    </location>
</feature>
<dbReference type="PANTHER" id="PTHR30250">
    <property type="entry name" value="PST FAMILY PREDICTED COLANIC ACID TRANSPORTER"/>
    <property type="match status" value="1"/>
</dbReference>
<feature type="transmembrane region" description="Helical" evidence="6">
    <location>
        <begin position="176"/>
        <end position="196"/>
    </location>
</feature>
<dbReference type="AlphaFoldDB" id="A0A437SBT0"/>
<feature type="transmembrane region" description="Helical" evidence="6">
    <location>
        <begin position="256"/>
        <end position="278"/>
    </location>
</feature>
<keyword evidence="5 6" id="KW-0472">Membrane</keyword>
<comment type="caution">
    <text evidence="7">The sequence shown here is derived from an EMBL/GenBank/DDBJ whole genome shotgun (WGS) entry which is preliminary data.</text>
</comment>
<proteinExistence type="predicted"/>
<feature type="transmembrane region" description="Helical" evidence="6">
    <location>
        <begin position="395"/>
        <end position="416"/>
    </location>
</feature>
<dbReference type="InterPro" id="IPR002797">
    <property type="entry name" value="Polysacc_synth"/>
</dbReference>
<dbReference type="EMBL" id="LDER01000351">
    <property type="protein sequence ID" value="RVU60840.1"/>
    <property type="molecule type" value="Genomic_DNA"/>
</dbReference>
<keyword evidence="2" id="KW-1003">Cell membrane</keyword>
<feature type="transmembrane region" description="Helical" evidence="6">
    <location>
        <begin position="371"/>
        <end position="389"/>
    </location>
</feature>
<feature type="transmembrane region" description="Helical" evidence="6">
    <location>
        <begin position="217"/>
        <end position="236"/>
    </location>
</feature>
<evidence type="ECO:0000256" key="6">
    <source>
        <dbReference type="SAM" id="Phobius"/>
    </source>
</evidence>
<feature type="transmembrane region" description="Helical" evidence="6">
    <location>
        <begin position="21"/>
        <end position="46"/>
    </location>
</feature>
<dbReference type="RefSeq" id="WP_127814520.1">
    <property type="nucleotide sequence ID" value="NZ_LDER01000351.1"/>
</dbReference>
<name>A0A437SBT0_BACTU</name>
<evidence type="ECO:0000313" key="7">
    <source>
        <dbReference type="EMBL" id="RVU60840.1"/>
    </source>
</evidence>
<feature type="transmembrane region" description="Helical" evidence="6">
    <location>
        <begin position="299"/>
        <end position="321"/>
    </location>
</feature>